<accession>A0A6H9UZP7</accession>
<dbReference type="EMBL" id="VZRB01000012">
    <property type="protein sequence ID" value="KAB1145273.1"/>
    <property type="molecule type" value="Genomic_DNA"/>
</dbReference>
<dbReference type="PROSITE" id="PS51918">
    <property type="entry name" value="RADICAL_SAM"/>
    <property type="match status" value="1"/>
</dbReference>
<reference evidence="7 8" key="1">
    <citation type="submission" date="2019-09" db="EMBL/GenBank/DDBJ databases">
        <title>Screening of Novel Bioactive Compounds from Soil-Associated.</title>
        <authorList>
            <person name="Zhao S."/>
        </authorList>
    </citation>
    <scope>NUCLEOTIDE SEQUENCE [LARGE SCALE GENOMIC DNA]</scope>
    <source>
        <strain evidence="7 8">HIT-DPA4</strain>
    </source>
</reference>
<dbReference type="InterPro" id="IPR058240">
    <property type="entry name" value="rSAM_sf"/>
</dbReference>
<evidence type="ECO:0000313" key="7">
    <source>
        <dbReference type="EMBL" id="KAB1145273.1"/>
    </source>
</evidence>
<dbReference type="InterPro" id="IPR054699">
    <property type="entry name" value="rSAM_CUAEP"/>
</dbReference>
<feature type="domain" description="Radical SAM core" evidence="6">
    <location>
        <begin position="167"/>
        <end position="381"/>
    </location>
</feature>
<dbReference type="CDD" id="cd01335">
    <property type="entry name" value="Radical_SAM"/>
    <property type="match status" value="1"/>
</dbReference>
<dbReference type="InterPro" id="IPR006638">
    <property type="entry name" value="Elp3/MiaA/NifB-like_rSAM"/>
</dbReference>
<dbReference type="Proteomes" id="UP000442707">
    <property type="component" value="Unassembled WGS sequence"/>
</dbReference>
<evidence type="ECO:0000256" key="2">
    <source>
        <dbReference type="ARBA" id="ARBA00022691"/>
    </source>
</evidence>
<keyword evidence="3" id="KW-0479">Metal-binding</keyword>
<evidence type="ECO:0000313" key="8">
    <source>
        <dbReference type="Proteomes" id="UP000442707"/>
    </source>
</evidence>
<dbReference type="RefSeq" id="WP_150950253.1">
    <property type="nucleotide sequence ID" value="NZ_VZRB01000012.1"/>
</dbReference>
<dbReference type="InterPro" id="IPR023404">
    <property type="entry name" value="rSAM_horseshoe"/>
</dbReference>
<dbReference type="GO" id="GO:0051536">
    <property type="term" value="F:iron-sulfur cluster binding"/>
    <property type="evidence" value="ECO:0007669"/>
    <property type="project" value="UniProtKB-KW"/>
</dbReference>
<dbReference type="Pfam" id="PF04055">
    <property type="entry name" value="Radical_SAM"/>
    <property type="match status" value="1"/>
</dbReference>
<dbReference type="GO" id="GO:0005829">
    <property type="term" value="C:cytosol"/>
    <property type="evidence" value="ECO:0007669"/>
    <property type="project" value="TreeGrafter"/>
</dbReference>
<dbReference type="GO" id="GO:0003824">
    <property type="term" value="F:catalytic activity"/>
    <property type="evidence" value="ECO:0007669"/>
    <property type="project" value="InterPro"/>
</dbReference>
<organism evidence="7 8">
    <name type="scientific">Streptomyces luteolifulvus</name>
    <dbReference type="NCBI Taxonomy" id="2615112"/>
    <lineage>
        <taxon>Bacteria</taxon>
        <taxon>Bacillati</taxon>
        <taxon>Actinomycetota</taxon>
        <taxon>Actinomycetes</taxon>
        <taxon>Kitasatosporales</taxon>
        <taxon>Streptomycetaceae</taxon>
        <taxon>Streptomyces</taxon>
    </lineage>
</organism>
<comment type="caution">
    <text evidence="7">The sequence shown here is derived from an EMBL/GenBank/DDBJ whole genome shotgun (WGS) entry which is preliminary data.</text>
</comment>
<evidence type="ECO:0000256" key="3">
    <source>
        <dbReference type="ARBA" id="ARBA00022723"/>
    </source>
</evidence>
<keyword evidence="8" id="KW-1185">Reference proteome</keyword>
<keyword evidence="5" id="KW-0411">Iron-sulfur</keyword>
<sequence length="470" mass="52589">MDHVVLISTYELGRQSFGLASPAAWLKAAGAEVVLQDLAVSAFDADCVQDALLIGVYVPMHTATRMAEPILRRLRMLNRRAHICVYGLYAPMNADHLRSLGADSILGGEFEESLVGLYRDLIEARTGHGDQPEGRSVVSLGRQQFLVPDRTGLPGLERYAALLTETGQTRTVGYTEASRGCKHLCRHCPVVPVYGGRFRVVQIEPVLDDIRQQVAAGAEHITFGDPDFFNAPTHSMKIVTRLHEEFPELSYDVTIKVEHLRKHADLIPALKRTGCVLVTTAVEAVDDDILRRLDKNHTAEDLNHILKLLRDVGLAFNPTFVAFTPWTTLPGYAEFLQTILRLELVDLVSPVQYSIRLLIPSGSRLLELDEVRTLIRDFDPHALAHPWSNPDPEVDRLHQDILQLVKASQKASRNRREIFTHVWRTTFNRLGADTATDPDLSRLPASTTTPQLTEPWYCCAEPTDEQLAHL</sequence>
<dbReference type="AlphaFoldDB" id="A0A6H9UZP7"/>
<dbReference type="InterPro" id="IPR051198">
    <property type="entry name" value="BchE-like"/>
</dbReference>
<keyword evidence="4" id="KW-0408">Iron</keyword>
<name>A0A6H9UZP7_9ACTN</name>
<dbReference type="SFLD" id="SFLDS00029">
    <property type="entry name" value="Radical_SAM"/>
    <property type="match status" value="1"/>
</dbReference>
<dbReference type="NCBIfam" id="NF040546">
    <property type="entry name" value="rSAM_CUAEP"/>
    <property type="match status" value="1"/>
</dbReference>
<evidence type="ECO:0000256" key="1">
    <source>
        <dbReference type="ARBA" id="ARBA00001966"/>
    </source>
</evidence>
<dbReference type="InterPro" id="IPR007197">
    <property type="entry name" value="rSAM"/>
</dbReference>
<keyword evidence="2" id="KW-0949">S-adenosyl-L-methionine</keyword>
<dbReference type="SUPFAM" id="SSF102114">
    <property type="entry name" value="Radical SAM enzymes"/>
    <property type="match status" value="1"/>
</dbReference>
<comment type="cofactor">
    <cofactor evidence="1">
        <name>[4Fe-4S] cluster</name>
        <dbReference type="ChEBI" id="CHEBI:49883"/>
    </cofactor>
</comment>
<evidence type="ECO:0000259" key="6">
    <source>
        <dbReference type="PROSITE" id="PS51918"/>
    </source>
</evidence>
<dbReference type="GO" id="GO:0046872">
    <property type="term" value="F:metal ion binding"/>
    <property type="evidence" value="ECO:0007669"/>
    <property type="project" value="UniProtKB-KW"/>
</dbReference>
<dbReference type="SMART" id="SM00729">
    <property type="entry name" value="Elp3"/>
    <property type="match status" value="1"/>
</dbReference>
<dbReference type="SFLD" id="SFLDG01082">
    <property type="entry name" value="B12-binding_domain_containing"/>
    <property type="match status" value="1"/>
</dbReference>
<dbReference type="Gene3D" id="3.80.30.20">
    <property type="entry name" value="tm_1862 like domain"/>
    <property type="match status" value="1"/>
</dbReference>
<evidence type="ECO:0000256" key="4">
    <source>
        <dbReference type="ARBA" id="ARBA00023004"/>
    </source>
</evidence>
<dbReference type="PANTHER" id="PTHR43409">
    <property type="entry name" value="ANAEROBIC MAGNESIUM-PROTOPORPHYRIN IX MONOMETHYL ESTER CYCLASE-RELATED"/>
    <property type="match status" value="1"/>
</dbReference>
<evidence type="ECO:0000256" key="5">
    <source>
        <dbReference type="ARBA" id="ARBA00023014"/>
    </source>
</evidence>
<gene>
    <name evidence="7" type="ORF">F7R91_19030</name>
</gene>
<dbReference type="PANTHER" id="PTHR43409:SF7">
    <property type="entry name" value="BLL1977 PROTEIN"/>
    <property type="match status" value="1"/>
</dbReference>
<protein>
    <submittedName>
        <fullName evidence="7">Radical SAM protein</fullName>
    </submittedName>
</protein>
<proteinExistence type="predicted"/>